<comment type="caution">
    <text evidence="3">The sequence shown here is derived from an EMBL/GenBank/DDBJ whole genome shotgun (WGS) entry which is preliminary data.</text>
</comment>
<evidence type="ECO:0000259" key="2">
    <source>
        <dbReference type="Pfam" id="PF13439"/>
    </source>
</evidence>
<reference evidence="3" key="1">
    <citation type="journal article" date="2020" name="ISME J.">
        <title>Gammaproteobacteria mediating utilization of methyl-, sulfur- and petroleum organic compounds in deep ocean hydrothermal plumes.</title>
        <authorList>
            <person name="Zhou Z."/>
            <person name="Liu Y."/>
            <person name="Pan J."/>
            <person name="Cron B.R."/>
            <person name="Toner B.M."/>
            <person name="Anantharaman K."/>
            <person name="Breier J.A."/>
            <person name="Dick G.J."/>
            <person name="Li M."/>
        </authorList>
    </citation>
    <scope>NUCLEOTIDE SEQUENCE</scope>
    <source>
        <strain evidence="3">SZUA-1501</strain>
    </source>
</reference>
<feature type="domain" description="Glycosyl transferase family 1" evidence="1">
    <location>
        <begin position="85"/>
        <end position="248"/>
    </location>
</feature>
<sequence length="274" mass="31134">PHAIDFIRFTFPLLRKKPKLVFVRRSGRTPSPFSKWFKYRIADRIVVVSEGIYKLLKKKNFFPKKLVYIPSGIDLERFGDYRDKKRELRRKLNLPLKGKIFINVANWNPPVKGQDILLEAFSLLRCKDCFLLLVGHETDSPRAKELIRKLGLEGKVWGLGFRKDIPDLLNAGDFFVLSSRLEGIAGALLQAMATGMVAISTAVGGIPSYLKDGRNGFLVESENPKALLKAMERVLSLEENEYWAIAQRAKDTAKLYSIENTAKKYGELFKELAG</sequence>
<accession>A0A9D0YNR0</accession>
<evidence type="ECO:0000313" key="4">
    <source>
        <dbReference type="Proteomes" id="UP000606463"/>
    </source>
</evidence>
<dbReference type="Proteomes" id="UP000606463">
    <property type="component" value="Unassembled WGS sequence"/>
</dbReference>
<dbReference type="InterPro" id="IPR028098">
    <property type="entry name" value="Glyco_trans_4-like_N"/>
</dbReference>
<dbReference type="PANTHER" id="PTHR12526:SF638">
    <property type="entry name" value="SPORE COAT PROTEIN SA"/>
    <property type="match status" value="1"/>
</dbReference>
<dbReference type="PANTHER" id="PTHR12526">
    <property type="entry name" value="GLYCOSYLTRANSFERASE"/>
    <property type="match status" value="1"/>
</dbReference>
<organism evidence="3 4">
    <name type="scientific">Aquifex aeolicus</name>
    <dbReference type="NCBI Taxonomy" id="63363"/>
    <lineage>
        <taxon>Bacteria</taxon>
        <taxon>Pseudomonadati</taxon>
        <taxon>Aquificota</taxon>
        <taxon>Aquificia</taxon>
        <taxon>Aquificales</taxon>
        <taxon>Aquificaceae</taxon>
        <taxon>Aquifex</taxon>
    </lineage>
</organism>
<dbReference type="Pfam" id="PF13439">
    <property type="entry name" value="Glyco_transf_4"/>
    <property type="match status" value="1"/>
</dbReference>
<proteinExistence type="predicted"/>
<dbReference type="Gene3D" id="3.40.50.2000">
    <property type="entry name" value="Glycogen Phosphorylase B"/>
    <property type="match status" value="2"/>
</dbReference>
<dbReference type="CDD" id="cd03801">
    <property type="entry name" value="GT4_PimA-like"/>
    <property type="match status" value="1"/>
</dbReference>
<name>A0A9D0YNR0_AQUAO</name>
<dbReference type="EMBL" id="DQVE01000019">
    <property type="protein sequence ID" value="HIP98118.1"/>
    <property type="molecule type" value="Genomic_DNA"/>
</dbReference>
<feature type="domain" description="Glycosyltransferase subfamily 4-like N-terminal" evidence="2">
    <location>
        <begin position="23"/>
        <end position="77"/>
    </location>
</feature>
<dbReference type="AlphaFoldDB" id="A0A9D0YNR0"/>
<dbReference type="Pfam" id="PF00534">
    <property type="entry name" value="Glycos_transf_1"/>
    <property type="match status" value="1"/>
</dbReference>
<dbReference type="SUPFAM" id="SSF53756">
    <property type="entry name" value="UDP-Glycosyltransferase/glycogen phosphorylase"/>
    <property type="match status" value="1"/>
</dbReference>
<dbReference type="InterPro" id="IPR001296">
    <property type="entry name" value="Glyco_trans_1"/>
</dbReference>
<gene>
    <name evidence="3" type="ORF">EYH37_01950</name>
</gene>
<dbReference type="GO" id="GO:0016757">
    <property type="term" value="F:glycosyltransferase activity"/>
    <property type="evidence" value="ECO:0007669"/>
    <property type="project" value="InterPro"/>
</dbReference>
<evidence type="ECO:0000259" key="1">
    <source>
        <dbReference type="Pfam" id="PF00534"/>
    </source>
</evidence>
<feature type="non-terminal residue" evidence="3">
    <location>
        <position position="1"/>
    </location>
</feature>
<protein>
    <submittedName>
        <fullName evidence="3">Glycosyltransferase</fullName>
    </submittedName>
</protein>
<evidence type="ECO:0000313" key="3">
    <source>
        <dbReference type="EMBL" id="HIP98118.1"/>
    </source>
</evidence>